<organism evidence="2 3">
    <name type="scientific">Pseudoxanthomonas composti</name>
    <dbReference type="NCBI Taxonomy" id="2137479"/>
    <lineage>
        <taxon>Bacteria</taxon>
        <taxon>Pseudomonadati</taxon>
        <taxon>Pseudomonadota</taxon>
        <taxon>Gammaproteobacteria</taxon>
        <taxon>Lysobacterales</taxon>
        <taxon>Lysobacteraceae</taxon>
        <taxon>Pseudoxanthomonas</taxon>
    </lineage>
</organism>
<evidence type="ECO:0000313" key="2">
    <source>
        <dbReference type="EMBL" id="RXR05251.1"/>
    </source>
</evidence>
<name>A0A4Q1JU79_9GAMM</name>
<accession>A0A4Q1JU79</accession>
<keyword evidence="3" id="KW-1185">Reference proteome</keyword>
<feature type="signal peptide" evidence="1">
    <location>
        <begin position="1"/>
        <end position="21"/>
    </location>
</feature>
<dbReference type="AlphaFoldDB" id="A0A4Q1JU79"/>
<evidence type="ECO:0000313" key="3">
    <source>
        <dbReference type="Proteomes" id="UP000289784"/>
    </source>
</evidence>
<dbReference type="RefSeq" id="WP_129471255.1">
    <property type="nucleotide sequence ID" value="NZ_SAWZ01000005.1"/>
</dbReference>
<dbReference type="OrthoDB" id="5988253at2"/>
<gene>
    <name evidence="2" type="ORF">EPA99_10915</name>
</gene>
<dbReference type="PROSITE" id="PS51257">
    <property type="entry name" value="PROKAR_LIPOPROTEIN"/>
    <property type="match status" value="1"/>
</dbReference>
<dbReference type="Proteomes" id="UP000289784">
    <property type="component" value="Unassembled WGS sequence"/>
</dbReference>
<sequence>MSSRPSLALSLLLAGCAPALAADDAPPLACPALPASAGLHWETRDQGAFLLCRAMDAGDQQAFGIMLTRDKPDIRLDKRLRAEAGAVNGQGMYWYYPNAGGNALKNRRIAVVEVGEDRYAQIWIDAPDEPRMQSLQNVVRELSLR</sequence>
<proteinExistence type="predicted"/>
<dbReference type="EMBL" id="SAWZ01000005">
    <property type="protein sequence ID" value="RXR05251.1"/>
    <property type="molecule type" value="Genomic_DNA"/>
</dbReference>
<feature type="chain" id="PRO_5020199376" evidence="1">
    <location>
        <begin position="22"/>
        <end position="145"/>
    </location>
</feature>
<keyword evidence="1" id="KW-0732">Signal</keyword>
<reference evidence="2 3" key="1">
    <citation type="submission" date="2019-01" db="EMBL/GenBank/DDBJ databases">
        <title>Pseudoxanthomonas composti sp. nov., isolated from compost.</title>
        <authorList>
            <person name="Yang G."/>
        </authorList>
    </citation>
    <scope>NUCLEOTIDE SEQUENCE [LARGE SCALE GENOMIC DNA]</scope>
    <source>
        <strain evidence="2 3">GSS15</strain>
    </source>
</reference>
<protein>
    <submittedName>
        <fullName evidence="2">Uncharacterized protein</fullName>
    </submittedName>
</protein>
<evidence type="ECO:0000256" key="1">
    <source>
        <dbReference type="SAM" id="SignalP"/>
    </source>
</evidence>
<comment type="caution">
    <text evidence="2">The sequence shown here is derived from an EMBL/GenBank/DDBJ whole genome shotgun (WGS) entry which is preliminary data.</text>
</comment>